<keyword evidence="3" id="KW-1185">Reference proteome</keyword>
<reference evidence="2 3" key="1">
    <citation type="submission" date="2021-12" db="EMBL/GenBank/DDBJ databases">
        <title>Discovery of the Pendulisporaceae a myxobacterial family with distinct sporulation behavior and unique specialized metabolism.</title>
        <authorList>
            <person name="Garcia R."/>
            <person name="Popoff A."/>
            <person name="Bader C.D."/>
            <person name="Loehr J."/>
            <person name="Walesch S."/>
            <person name="Walt C."/>
            <person name="Boldt J."/>
            <person name="Bunk B."/>
            <person name="Haeckl F.J.F.P.J."/>
            <person name="Gunesch A.P."/>
            <person name="Birkelbach J."/>
            <person name="Nuebel U."/>
            <person name="Pietschmann T."/>
            <person name="Bach T."/>
            <person name="Mueller R."/>
        </authorList>
    </citation>
    <scope>NUCLEOTIDE SEQUENCE [LARGE SCALE GENOMIC DNA]</scope>
    <source>
        <strain evidence="2 3">MSr11954</strain>
    </source>
</reference>
<dbReference type="PANTHER" id="PTHR38600:SF2">
    <property type="entry name" value="SLL0088 PROTEIN"/>
    <property type="match status" value="1"/>
</dbReference>
<protein>
    <submittedName>
        <fullName evidence="2">Metalloregulator ArsR/SmtB family transcription factor</fullName>
    </submittedName>
</protein>
<dbReference type="EMBL" id="CP089984">
    <property type="protein sequence ID" value="WXB18975.1"/>
    <property type="molecule type" value="Genomic_DNA"/>
</dbReference>
<dbReference type="InterPro" id="IPR001845">
    <property type="entry name" value="HTH_ArsR_DNA-bd_dom"/>
</dbReference>
<name>A0ABZ2M905_9BACT</name>
<organism evidence="2 3">
    <name type="scientific">Pendulispora albinea</name>
    <dbReference type="NCBI Taxonomy" id="2741071"/>
    <lineage>
        <taxon>Bacteria</taxon>
        <taxon>Pseudomonadati</taxon>
        <taxon>Myxococcota</taxon>
        <taxon>Myxococcia</taxon>
        <taxon>Myxococcales</taxon>
        <taxon>Sorangiineae</taxon>
        <taxon>Pendulisporaceae</taxon>
        <taxon>Pendulispora</taxon>
    </lineage>
</organism>
<dbReference type="PANTHER" id="PTHR38600">
    <property type="entry name" value="TRANSCRIPTIONAL REGULATORY PROTEIN"/>
    <property type="match status" value="1"/>
</dbReference>
<dbReference type="Pfam" id="PF01022">
    <property type="entry name" value="HTH_5"/>
    <property type="match status" value="1"/>
</dbReference>
<dbReference type="InterPro" id="IPR036390">
    <property type="entry name" value="WH_DNA-bd_sf"/>
</dbReference>
<dbReference type="PRINTS" id="PR00778">
    <property type="entry name" value="HTHARSR"/>
</dbReference>
<accession>A0ABZ2M905</accession>
<dbReference type="RefSeq" id="WP_394828600.1">
    <property type="nucleotide sequence ID" value="NZ_CP089984.1"/>
</dbReference>
<gene>
    <name evidence="2" type="ORF">LZC94_17270</name>
</gene>
<dbReference type="PROSITE" id="PS50987">
    <property type="entry name" value="HTH_ARSR_2"/>
    <property type="match status" value="1"/>
</dbReference>
<evidence type="ECO:0000259" key="1">
    <source>
        <dbReference type="PROSITE" id="PS50987"/>
    </source>
</evidence>
<sequence length="117" mass="13261">MAAAAVDLDRTLAALADPTRRGVVDLLRRRPQRAGELAAAFDMSPPAMSRHLRVLRKTGLVAEDELEDDARVRVYRLRPEPFARLRDWLDEVETFWGGQLDAFKAHAERTRGNKAPR</sequence>
<feature type="domain" description="HTH arsR-type" evidence="1">
    <location>
        <begin position="1"/>
        <end position="93"/>
    </location>
</feature>
<evidence type="ECO:0000313" key="2">
    <source>
        <dbReference type="EMBL" id="WXB18975.1"/>
    </source>
</evidence>
<dbReference type="InterPro" id="IPR011991">
    <property type="entry name" value="ArsR-like_HTH"/>
</dbReference>
<dbReference type="Proteomes" id="UP001370348">
    <property type="component" value="Chromosome"/>
</dbReference>
<evidence type="ECO:0000313" key="3">
    <source>
        <dbReference type="Proteomes" id="UP001370348"/>
    </source>
</evidence>
<dbReference type="SUPFAM" id="SSF46785">
    <property type="entry name" value="Winged helix' DNA-binding domain"/>
    <property type="match status" value="1"/>
</dbReference>
<dbReference type="InterPro" id="IPR036388">
    <property type="entry name" value="WH-like_DNA-bd_sf"/>
</dbReference>
<dbReference type="CDD" id="cd00090">
    <property type="entry name" value="HTH_ARSR"/>
    <property type="match status" value="1"/>
</dbReference>
<dbReference type="NCBIfam" id="NF033788">
    <property type="entry name" value="HTH_metalloreg"/>
    <property type="match status" value="1"/>
</dbReference>
<proteinExistence type="predicted"/>
<dbReference type="SMART" id="SM00418">
    <property type="entry name" value="HTH_ARSR"/>
    <property type="match status" value="1"/>
</dbReference>
<dbReference type="Gene3D" id="1.10.10.10">
    <property type="entry name" value="Winged helix-like DNA-binding domain superfamily/Winged helix DNA-binding domain"/>
    <property type="match status" value="1"/>
</dbReference>